<dbReference type="CDD" id="cd05251">
    <property type="entry name" value="NmrA_like_SDR_a"/>
    <property type="match status" value="1"/>
</dbReference>
<dbReference type="GO" id="GO:0005634">
    <property type="term" value="C:nucleus"/>
    <property type="evidence" value="ECO:0007669"/>
    <property type="project" value="TreeGrafter"/>
</dbReference>
<dbReference type="AlphaFoldDB" id="A0AAW0YYE4"/>
<evidence type="ECO:0000256" key="3">
    <source>
        <dbReference type="ARBA" id="ARBA00023002"/>
    </source>
</evidence>
<accession>A0AAW0YYE4</accession>
<name>A0AAW0YYE4_9TREE</name>
<evidence type="ECO:0000313" key="5">
    <source>
        <dbReference type="EMBL" id="KAK8853505.1"/>
    </source>
</evidence>
<protein>
    <recommendedName>
        <fullName evidence="4">NmrA-like domain-containing protein</fullName>
    </recommendedName>
</protein>
<dbReference type="PANTHER" id="PTHR42748:SF30">
    <property type="entry name" value="NMRA-LIKE DOMAIN-CONTAINING PROTEIN"/>
    <property type="match status" value="1"/>
</dbReference>
<dbReference type="SUPFAM" id="SSF51735">
    <property type="entry name" value="NAD(P)-binding Rossmann-fold domains"/>
    <property type="match status" value="1"/>
</dbReference>
<dbReference type="InterPro" id="IPR036291">
    <property type="entry name" value="NAD(P)-bd_dom_sf"/>
</dbReference>
<keyword evidence="3" id="KW-0560">Oxidoreductase</keyword>
<feature type="domain" description="NmrA-like" evidence="4">
    <location>
        <begin position="2"/>
        <end position="265"/>
    </location>
</feature>
<reference evidence="5 6" key="1">
    <citation type="journal article" date="2024" name="bioRxiv">
        <title>Comparative genomics of Cryptococcus and Kwoniella reveals pathogenesis evolution and contrasting karyotype dynamics via intercentromeric recombination or chromosome fusion.</title>
        <authorList>
            <person name="Coelho M.A."/>
            <person name="David-Palma M."/>
            <person name="Shea T."/>
            <person name="Bowers K."/>
            <person name="McGinley-Smith S."/>
            <person name="Mohammad A.W."/>
            <person name="Gnirke A."/>
            <person name="Yurkov A.M."/>
            <person name="Nowrousian M."/>
            <person name="Sun S."/>
            <person name="Cuomo C.A."/>
            <person name="Heitman J."/>
        </authorList>
    </citation>
    <scope>NUCLEOTIDE SEQUENCE [LARGE SCALE GENOMIC DNA]</scope>
    <source>
        <strain evidence="5 6">CBS 13917</strain>
    </source>
</reference>
<proteinExistence type="inferred from homology"/>
<dbReference type="KEGG" id="kne:92181470"/>
<gene>
    <name evidence="5" type="ORF">IAR55_004212</name>
</gene>
<evidence type="ECO:0000256" key="1">
    <source>
        <dbReference type="ARBA" id="ARBA00006328"/>
    </source>
</evidence>
<sequence length="307" mass="33614">MKVVVFTATGDQGSSVCKYLLEAGHGVFGITRNASSDKAKALAAQGVTLVVGDMSDPSSYADKLKDIDAAFVNADFWSIYNSNGYDALSAQRSETSASIAAIDACVVAGAKHIVYSTLDEVEEGACPHYESKAAVSRYLRENNIPHTNLLTCNYFSNFTKFGLLKRSETDANANGWTVTFPVPDNTLVSSYAVEQTGLWVVEALKKPEQWLGKVMQVCSSCITVTEMAECLSRVSGSQVDRLHLTKEQFYSDAHKAAVGEEFWLACKVLVEGGMQRDVEASKLVVPTQWDLEAWAGQDKDMREWFNL</sequence>
<dbReference type="GeneID" id="92181470"/>
<dbReference type="Gene3D" id="3.40.50.720">
    <property type="entry name" value="NAD(P)-binding Rossmann-like Domain"/>
    <property type="match status" value="1"/>
</dbReference>
<dbReference type="RefSeq" id="XP_066802691.1">
    <property type="nucleotide sequence ID" value="XM_066947312.1"/>
</dbReference>
<evidence type="ECO:0000256" key="2">
    <source>
        <dbReference type="ARBA" id="ARBA00022857"/>
    </source>
</evidence>
<evidence type="ECO:0000313" key="6">
    <source>
        <dbReference type="Proteomes" id="UP001388673"/>
    </source>
</evidence>
<evidence type="ECO:0000259" key="4">
    <source>
        <dbReference type="Pfam" id="PF05368"/>
    </source>
</evidence>
<dbReference type="Pfam" id="PF05368">
    <property type="entry name" value="NmrA"/>
    <property type="match status" value="1"/>
</dbReference>
<dbReference type="Gene3D" id="3.90.25.10">
    <property type="entry name" value="UDP-galactose 4-epimerase, domain 1"/>
    <property type="match status" value="1"/>
</dbReference>
<dbReference type="InterPro" id="IPR051164">
    <property type="entry name" value="NmrA-like_oxidored"/>
</dbReference>
<dbReference type="Proteomes" id="UP001388673">
    <property type="component" value="Unassembled WGS sequence"/>
</dbReference>
<comment type="similarity">
    <text evidence="1">Belongs to the NmrA-type oxidoreductase family.</text>
</comment>
<comment type="caution">
    <text evidence="5">The sequence shown here is derived from an EMBL/GenBank/DDBJ whole genome shotgun (WGS) entry which is preliminary data.</text>
</comment>
<organism evidence="5 6">
    <name type="scientific">Kwoniella newhampshirensis</name>
    <dbReference type="NCBI Taxonomy" id="1651941"/>
    <lineage>
        <taxon>Eukaryota</taxon>
        <taxon>Fungi</taxon>
        <taxon>Dikarya</taxon>
        <taxon>Basidiomycota</taxon>
        <taxon>Agaricomycotina</taxon>
        <taxon>Tremellomycetes</taxon>
        <taxon>Tremellales</taxon>
        <taxon>Cryptococcaceae</taxon>
        <taxon>Kwoniella</taxon>
    </lineage>
</organism>
<dbReference type="InterPro" id="IPR008030">
    <property type="entry name" value="NmrA-like"/>
</dbReference>
<dbReference type="PANTHER" id="PTHR42748">
    <property type="entry name" value="NITROGEN METABOLITE REPRESSION PROTEIN NMRA FAMILY MEMBER"/>
    <property type="match status" value="1"/>
</dbReference>
<keyword evidence="6" id="KW-1185">Reference proteome</keyword>
<keyword evidence="2" id="KW-0521">NADP</keyword>
<dbReference type="EMBL" id="JBCAWK010000007">
    <property type="protein sequence ID" value="KAK8853505.1"/>
    <property type="molecule type" value="Genomic_DNA"/>
</dbReference>
<dbReference type="GO" id="GO:0016491">
    <property type="term" value="F:oxidoreductase activity"/>
    <property type="evidence" value="ECO:0007669"/>
    <property type="project" value="UniProtKB-KW"/>
</dbReference>